<evidence type="ECO:0000313" key="2">
    <source>
        <dbReference type="Proteomes" id="UP000070533"/>
    </source>
</evidence>
<dbReference type="STRING" id="28128.HMPREF3226_01674"/>
<name>A0A133Q598_9BACT</name>
<dbReference type="EMBL" id="LRQG01000125">
    <property type="protein sequence ID" value="KXA38050.1"/>
    <property type="molecule type" value="Genomic_DNA"/>
</dbReference>
<gene>
    <name evidence="1" type="ORF">HMPREF3226_01674</name>
</gene>
<protein>
    <submittedName>
        <fullName evidence="1">Uncharacterized protein</fullName>
    </submittedName>
</protein>
<evidence type="ECO:0000313" key="1">
    <source>
        <dbReference type="EMBL" id="KXA38050.1"/>
    </source>
</evidence>
<dbReference type="PATRIC" id="fig|28128.5.peg.1717"/>
<proteinExistence type="predicted"/>
<keyword evidence="2" id="KW-1185">Reference proteome</keyword>
<sequence>MSNVTTEEGFVHDWKNMSSKSIKEVNLNYHGNNQTIMLNASAGEYITATDNGRTNKSGVSATNVKDLPQPLGNVRNAQLNLNTCKSNSTSQMKLKGSGKTLMKRFYEQFKFKTVRGTSAGVSYNWFTKQPIPQHPWKNHWDYMGEQPTNTYKEPVIPLYYRIGGMK</sequence>
<dbReference type="Proteomes" id="UP000070533">
    <property type="component" value="Unassembled WGS sequence"/>
</dbReference>
<comment type="caution">
    <text evidence="1">The sequence shown here is derived from an EMBL/GenBank/DDBJ whole genome shotgun (WGS) entry which is preliminary data.</text>
</comment>
<dbReference type="AlphaFoldDB" id="A0A133Q598"/>
<accession>A0A133Q598</accession>
<organism evidence="1 2">
    <name type="scientific">Prevotella corporis</name>
    <dbReference type="NCBI Taxonomy" id="28128"/>
    <lineage>
        <taxon>Bacteria</taxon>
        <taxon>Pseudomonadati</taxon>
        <taxon>Bacteroidota</taxon>
        <taxon>Bacteroidia</taxon>
        <taxon>Bacteroidales</taxon>
        <taxon>Prevotellaceae</taxon>
        <taxon>Prevotella</taxon>
    </lineage>
</organism>
<reference evidence="2" key="1">
    <citation type="submission" date="2016-01" db="EMBL/GenBank/DDBJ databases">
        <authorList>
            <person name="Mitreva M."/>
            <person name="Pepin K.H."/>
            <person name="Mihindukulasuriya K.A."/>
            <person name="Fulton R."/>
            <person name="Fronick C."/>
            <person name="O'Laughlin M."/>
            <person name="Miner T."/>
            <person name="Herter B."/>
            <person name="Rosa B.A."/>
            <person name="Cordes M."/>
            <person name="Tomlinson C."/>
            <person name="Wollam A."/>
            <person name="Palsikar V.B."/>
            <person name="Mardis E.R."/>
            <person name="Wilson R.K."/>
        </authorList>
    </citation>
    <scope>NUCLEOTIDE SEQUENCE [LARGE SCALE GENOMIC DNA]</scope>
    <source>
        <strain evidence="2">MJR7716</strain>
    </source>
</reference>